<dbReference type="PANTHER" id="PTHR48207">
    <property type="entry name" value="SUCCINATE--HYDROXYMETHYLGLUTARATE COA-TRANSFERASE"/>
    <property type="match status" value="1"/>
</dbReference>
<dbReference type="InterPro" id="IPR050483">
    <property type="entry name" value="CoA-transferase_III_domain"/>
</dbReference>
<dbReference type="AlphaFoldDB" id="A0A9E5T3J7"/>
<keyword evidence="3" id="KW-1185">Reference proteome</keyword>
<protein>
    <submittedName>
        <fullName evidence="2">CoA transferase</fullName>
    </submittedName>
</protein>
<keyword evidence="1 2" id="KW-0808">Transferase</keyword>
<dbReference type="InterPro" id="IPR044855">
    <property type="entry name" value="CoA-Trfase_III_dom3_sf"/>
</dbReference>
<dbReference type="RefSeq" id="WP_167189559.1">
    <property type="nucleotide sequence ID" value="NZ_JAAONZ010000015.1"/>
</dbReference>
<organism evidence="2 3">
    <name type="scientific">Pseudomaricurvus hydrocarbonicus</name>
    <dbReference type="NCBI Taxonomy" id="1470433"/>
    <lineage>
        <taxon>Bacteria</taxon>
        <taxon>Pseudomonadati</taxon>
        <taxon>Pseudomonadota</taxon>
        <taxon>Gammaproteobacteria</taxon>
        <taxon>Cellvibrionales</taxon>
        <taxon>Cellvibrionaceae</taxon>
        <taxon>Pseudomaricurvus</taxon>
    </lineage>
</organism>
<accession>A0A9E5T3J7</accession>
<dbReference type="Pfam" id="PF02515">
    <property type="entry name" value="CoA_transf_3"/>
    <property type="match status" value="1"/>
</dbReference>
<gene>
    <name evidence="2" type="ORF">G8770_16920</name>
</gene>
<dbReference type="InterPro" id="IPR003673">
    <property type="entry name" value="CoA-Trfase_fam_III"/>
</dbReference>
<dbReference type="GO" id="GO:0008410">
    <property type="term" value="F:CoA-transferase activity"/>
    <property type="evidence" value="ECO:0007669"/>
    <property type="project" value="TreeGrafter"/>
</dbReference>
<dbReference type="Gene3D" id="3.30.1540.10">
    <property type="entry name" value="formyl-coa transferase, domain 3"/>
    <property type="match status" value="1"/>
</dbReference>
<sequence length="384" mass="42391">MNQLPLQGVRILSVEQYGAGPFGSMYLADLGAEVIKIENPDIGGDISRQTGPYFLGEGDSHFFQTFNRNKKSLALNLKVPHDRKIFEDLVKDADAVMNNLRGDQPAKLGIDYDSLKALNPKIVCAHLSAYGRDNDRADWPGYDYLMQAEAGFMALTGEPDAPPARFGLSMVDFMTGVTTSMGLLAALLGAGRTGIGCDVDVSLFDVALQQLTYPATWFLNEGHITERMPRSAHPSTVPCQLYTTADGWLFVMAMTPKFWIHLIEGLSCSELAQDPRFIDARARRENREELTEILDAIFVQQSTAHWLALFKGRVPMAPVYQLDQALNNPYLQQVGMIQSLPHDQQTDFKVLSNPIKINGDRLPGRGCSALGADNQSLIDELKPA</sequence>
<dbReference type="Gene3D" id="3.40.50.10540">
    <property type="entry name" value="Crotonobetainyl-coa:carnitine coa-transferase, domain 1"/>
    <property type="match status" value="1"/>
</dbReference>
<dbReference type="SUPFAM" id="SSF89796">
    <property type="entry name" value="CoA-transferase family III (CaiB/BaiF)"/>
    <property type="match status" value="1"/>
</dbReference>
<reference evidence="2" key="1">
    <citation type="submission" date="2020-03" db="EMBL/GenBank/DDBJ databases">
        <authorList>
            <person name="Guo F."/>
        </authorList>
    </citation>
    <scope>NUCLEOTIDE SEQUENCE</scope>
    <source>
        <strain evidence="2">JCM 30134</strain>
    </source>
</reference>
<comment type="caution">
    <text evidence="2">The sequence shown here is derived from an EMBL/GenBank/DDBJ whole genome shotgun (WGS) entry which is preliminary data.</text>
</comment>
<evidence type="ECO:0000313" key="3">
    <source>
        <dbReference type="Proteomes" id="UP000787472"/>
    </source>
</evidence>
<dbReference type="Proteomes" id="UP000787472">
    <property type="component" value="Unassembled WGS sequence"/>
</dbReference>
<proteinExistence type="predicted"/>
<dbReference type="InterPro" id="IPR023606">
    <property type="entry name" value="CoA-Trfase_III_dom_1_sf"/>
</dbReference>
<evidence type="ECO:0000256" key="1">
    <source>
        <dbReference type="ARBA" id="ARBA00022679"/>
    </source>
</evidence>
<dbReference type="EMBL" id="JAAONZ010000015">
    <property type="protein sequence ID" value="NHO67233.1"/>
    <property type="molecule type" value="Genomic_DNA"/>
</dbReference>
<name>A0A9E5T3J7_9GAMM</name>
<evidence type="ECO:0000313" key="2">
    <source>
        <dbReference type="EMBL" id="NHO67233.1"/>
    </source>
</evidence>
<dbReference type="PANTHER" id="PTHR48207:SF3">
    <property type="entry name" value="SUCCINATE--HYDROXYMETHYLGLUTARATE COA-TRANSFERASE"/>
    <property type="match status" value="1"/>
</dbReference>